<feature type="domain" description="CCHC-type" evidence="2">
    <location>
        <begin position="324"/>
        <end position="340"/>
    </location>
</feature>
<sequence length="386" mass="42583">MSSTNTGAHQAALALLRRGFGDNDTALLLGGMTPDNQTRIVEGIVNMIELSVAEATAAQKTLKEQVTQVSSHGRNLEDSLRVAREKFAILEEQASTMTRHGRTLQDSLRIAHDEITRLTRALESDTPSTSRLKSIKLDVAKFGGGESDKLPRWLLQVSTAADAQRIPDDATTVAFAMSHLKGLAEGWAFSKRLTDRHCFPSFSVFVTELKAMFLPPNSDFRYRSQYLACKQGKRSLQEFIHDLRFLAANINDEESLSEALRVTVFMDGLNQGPARTQLFRAYPDTFEEADRIAHSESFSSSFAHARAASSDMDVSMLTQASDDRKCFNCGRHGHFSRACPAPRRVARTVPPVPRQIPTRVILQAAHLTASIANAMAPRARLSALQA</sequence>
<dbReference type="EMBL" id="KI913123">
    <property type="protein sequence ID" value="ETV82054.1"/>
    <property type="molecule type" value="Genomic_DNA"/>
</dbReference>
<dbReference type="PROSITE" id="PS50158">
    <property type="entry name" value="ZF_CCHC"/>
    <property type="match status" value="1"/>
</dbReference>
<proteinExistence type="predicted"/>
<protein>
    <recommendedName>
        <fullName evidence="2">CCHC-type domain-containing protein</fullName>
    </recommendedName>
</protein>
<gene>
    <name evidence="3" type="ORF">H257_05573</name>
</gene>
<dbReference type="GeneID" id="20807569"/>
<keyword evidence="1" id="KW-0863">Zinc-finger</keyword>
<dbReference type="InterPro" id="IPR005162">
    <property type="entry name" value="Retrotrans_gag_dom"/>
</dbReference>
<dbReference type="AlphaFoldDB" id="W4GSW5"/>
<dbReference type="Gene3D" id="4.10.60.10">
    <property type="entry name" value="Zinc finger, CCHC-type"/>
    <property type="match status" value="1"/>
</dbReference>
<dbReference type="Pfam" id="PF00098">
    <property type="entry name" value="zf-CCHC"/>
    <property type="match status" value="1"/>
</dbReference>
<dbReference type="GO" id="GO:0003676">
    <property type="term" value="F:nucleic acid binding"/>
    <property type="evidence" value="ECO:0007669"/>
    <property type="project" value="InterPro"/>
</dbReference>
<dbReference type="OrthoDB" id="79194at2759"/>
<accession>W4GSW5</accession>
<dbReference type="SMART" id="SM00343">
    <property type="entry name" value="ZnF_C2HC"/>
    <property type="match status" value="1"/>
</dbReference>
<dbReference type="InterPro" id="IPR036875">
    <property type="entry name" value="Znf_CCHC_sf"/>
</dbReference>
<dbReference type="VEuPathDB" id="FungiDB:H257_05573"/>
<evidence type="ECO:0000313" key="3">
    <source>
        <dbReference type="EMBL" id="ETV82054.1"/>
    </source>
</evidence>
<organism evidence="3">
    <name type="scientific">Aphanomyces astaci</name>
    <name type="common">Crayfish plague agent</name>
    <dbReference type="NCBI Taxonomy" id="112090"/>
    <lineage>
        <taxon>Eukaryota</taxon>
        <taxon>Sar</taxon>
        <taxon>Stramenopiles</taxon>
        <taxon>Oomycota</taxon>
        <taxon>Saprolegniomycetes</taxon>
        <taxon>Saprolegniales</taxon>
        <taxon>Verrucalvaceae</taxon>
        <taxon>Aphanomyces</taxon>
    </lineage>
</organism>
<keyword evidence="1" id="KW-0862">Zinc</keyword>
<evidence type="ECO:0000259" key="2">
    <source>
        <dbReference type="PROSITE" id="PS50158"/>
    </source>
</evidence>
<dbReference type="Pfam" id="PF03732">
    <property type="entry name" value="Retrotrans_gag"/>
    <property type="match status" value="1"/>
</dbReference>
<keyword evidence="1" id="KW-0479">Metal-binding</keyword>
<dbReference type="STRING" id="112090.W4GSW5"/>
<name>W4GSW5_APHAT</name>
<dbReference type="InterPro" id="IPR001878">
    <property type="entry name" value="Znf_CCHC"/>
</dbReference>
<dbReference type="SUPFAM" id="SSF57756">
    <property type="entry name" value="Retrovirus zinc finger-like domains"/>
    <property type="match status" value="1"/>
</dbReference>
<dbReference type="RefSeq" id="XP_009828791.1">
    <property type="nucleotide sequence ID" value="XM_009830489.1"/>
</dbReference>
<dbReference type="GO" id="GO:0008270">
    <property type="term" value="F:zinc ion binding"/>
    <property type="evidence" value="ECO:0007669"/>
    <property type="project" value="UniProtKB-KW"/>
</dbReference>
<reference evidence="3" key="1">
    <citation type="submission" date="2013-12" db="EMBL/GenBank/DDBJ databases">
        <title>The Genome Sequence of Aphanomyces astaci APO3.</title>
        <authorList>
            <consortium name="The Broad Institute Genomics Platform"/>
            <person name="Russ C."/>
            <person name="Tyler B."/>
            <person name="van West P."/>
            <person name="Dieguez-Uribeondo J."/>
            <person name="Young S.K."/>
            <person name="Zeng Q."/>
            <person name="Gargeya S."/>
            <person name="Fitzgerald M."/>
            <person name="Abouelleil A."/>
            <person name="Alvarado L."/>
            <person name="Chapman S.B."/>
            <person name="Gainer-Dewar J."/>
            <person name="Goldberg J."/>
            <person name="Griggs A."/>
            <person name="Gujja S."/>
            <person name="Hansen M."/>
            <person name="Howarth C."/>
            <person name="Imamovic A."/>
            <person name="Ireland A."/>
            <person name="Larimer J."/>
            <person name="McCowan C."/>
            <person name="Murphy C."/>
            <person name="Pearson M."/>
            <person name="Poon T.W."/>
            <person name="Priest M."/>
            <person name="Roberts A."/>
            <person name="Saif S."/>
            <person name="Shea T."/>
            <person name="Sykes S."/>
            <person name="Wortman J."/>
            <person name="Nusbaum C."/>
            <person name="Birren B."/>
        </authorList>
    </citation>
    <scope>NUCLEOTIDE SEQUENCE [LARGE SCALE GENOMIC DNA]</scope>
    <source>
        <strain evidence="3">APO3</strain>
    </source>
</reference>
<evidence type="ECO:0000256" key="1">
    <source>
        <dbReference type="PROSITE-ProRule" id="PRU00047"/>
    </source>
</evidence>